<dbReference type="Proteomes" id="UP000029082">
    <property type="component" value="Unassembled WGS sequence"/>
</dbReference>
<proteinExistence type="predicted"/>
<evidence type="ECO:0000256" key="1">
    <source>
        <dbReference type="ARBA" id="ARBA00022829"/>
    </source>
</evidence>
<dbReference type="RefSeq" id="WP_033511184.1">
    <property type="nucleotide sequence ID" value="NZ_JDUO01000001.1"/>
</dbReference>
<dbReference type="eggNOG" id="COG1354">
    <property type="taxonomic scope" value="Bacteria"/>
</dbReference>
<dbReference type="AlphaFoldDB" id="A0A087C1A1"/>
<reference evidence="3 4" key="1">
    <citation type="submission" date="2014-03" db="EMBL/GenBank/DDBJ databases">
        <title>Genomics of Bifidobacteria.</title>
        <authorList>
            <person name="Ventura M."/>
            <person name="Milani C."/>
            <person name="Lugli G.A."/>
        </authorList>
    </citation>
    <scope>NUCLEOTIDE SEQUENCE [LARGE SCALE GENOMIC DNA]</scope>
    <source>
        <strain evidence="3 4">DSM 21395</strain>
    </source>
</reference>
<dbReference type="GeneID" id="93093772"/>
<dbReference type="PANTHER" id="PTHR33969:SF2">
    <property type="entry name" value="SEGREGATION AND CONDENSATION PROTEIN A"/>
    <property type="match status" value="1"/>
</dbReference>
<sequence>MAFERFEADRPYAPSPTPEGFSVDLAVFSGPFDALLSMIAERRVDLTEVALSQVTDEFLSYVRGLDLGGERNMDAASAFLDVAAVLVEAKSAALLPGDEHGERDERSMEALRERDLLFARLVQYRAFKQAAMAFRERDDARAGVFAHPGGVDDSYAAMAPQLVWTMSPEGLAALAAAVLANAPVDRVAVSQLHVPPVDFHAQARIVVGRLRRLGPGESTTFADLTGDARENVEVAARFLAVLVLFKQGSIQFKQRAPFEVLHLRWIAGVGEPEDIGEEEFL</sequence>
<organism evidence="3 4">
    <name type="scientific">Bifidobacterium mongoliense DSM 21395</name>
    <dbReference type="NCBI Taxonomy" id="1437603"/>
    <lineage>
        <taxon>Bacteria</taxon>
        <taxon>Bacillati</taxon>
        <taxon>Actinomycetota</taxon>
        <taxon>Actinomycetes</taxon>
        <taxon>Bifidobacteriales</taxon>
        <taxon>Bifidobacteriaceae</taxon>
        <taxon>Bifidobacterium</taxon>
    </lineage>
</organism>
<comment type="caution">
    <text evidence="3">The sequence shown here is derived from an EMBL/GenBank/DDBJ whole genome shotgun (WGS) entry which is preliminary data.</text>
</comment>
<dbReference type="InterPro" id="IPR003768">
    <property type="entry name" value="ScpA"/>
</dbReference>
<dbReference type="Gene3D" id="6.10.250.2410">
    <property type="match status" value="1"/>
</dbReference>
<dbReference type="PANTHER" id="PTHR33969">
    <property type="entry name" value="SEGREGATION AND CONDENSATION PROTEIN A"/>
    <property type="match status" value="1"/>
</dbReference>
<gene>
    <name evidence="3" type="ORF">BMON_0608</name>
</gene>
<evidence type="ECO:0000256" key="2">
    <source>
        <dbReference type="ARBA" id="ARBA00044777"/>
    </source>
</evidence>
<keyword evidence="4" id="KW-1185">Reference proteome</keyword>
<evidence type="ECO:0000313" key="3">
    <source>
        <dbReference type="EMBL" id="KFI77051.1"/>
    </source>
</evidence>
<keyword evidence="1" id="KW-0159">Chromosome partition</keyword>
<evidence type="ECO:0000313" key="4">
    <source>
        <dbReference type="Proteomes" id="UP000029082"/>
    </source>
</evidence>
<accession>A0A087C1A1</accession>
<dbReference type="OrthoDB" id="9811016at2"/>
<name>A0A087C1A1_9BIFI</name>
<dbReference type="Pfam" id="PF02616">
    <property type="entry name" value="SMC_ScpA"/>
    <property type="match status" value="1"/>
</dbReference>
<protein>
    <recommendedName>
        <fullName evidence="2">Segregation and condensation protein A</fullName>
    </recommendedName>
</protein>
<dbReference type="EMBL" id="JGZE01000010">
    <property type="protein sequence ID" value="KFI77051.1"/>
    <property type="molecule type" value="Genomic_DNA"/>
</dbReference>
<dbReference type="STRING" id="1437603.GCA_000771525_00216"/>
<dbReference type="GO" id="GO:0007059">
    <property type="term" value="P:chromosome segregation"/>
    <property type="evidence" value="ECO:0007669"/>
    <property type="project" value="UniProtKB-KW"/>
</dbReference>